<keyword evidence="3" id="KW-0227">DNA damage</keyword>
<dbReference type="PANTHER" id="PTHR11370">
    <property type="entry name" value="DNA-REPAIR PROTEIN XRCC1"/>
    <property type="match status" value="1"/>
</dbReference>
<dbReference type="OrthoDB" id="25840at2759"/>
<evidence type="ECO:0000256" key="4">
    <source>
        <dbReference type="ARBA" id="ARBA00023204"/>
    </source>
</evidence>
<evidence type="ECO:0000313" key="9">
    <source>
        <dbReference type="Proteomes" id="UP000728032"/>
    </source>
</evidence>
<feature type="region of interest" description="Disordered" evidence="6">
    <location>
        <begin position="439"/>
        <end position="458"/>
    </location>
</feature>
<feature type="compositionally biased region" description="Polar residues" evidence="6">
    <location>
        <begin position="192"/>
        <end position="220"/>
    </location>
</feature>
<evidence type="ECO:0000313" key="8">
    <source>
        <dbReference type="EMBL" id="CAD7638302.1"/>
    </source>
</evidence>
<feature type="compositionally biased region" description="Polar residues" evidence="6">
    <location>
        <begin position="228"/>
        <end position="248"/>
    </location>
</feature>
<reference evidence="8" key="1">
    <citation type="submission" date="2020-11" db="EMBL/GenBank/DDBJ databases">
        <authorList>
            <person name="Tran Van P."/>
        </authorList>
    </citation>
    <scope>NUCLEOTIDE SEQUENCE</scope>
</reference>
<dbReference type="InterPro" id="IPR001357">
    <property type="entry name" value="BRCT_dom"/>
</dbReference>
<evidence type="ECO:0000256" key="3">
    <source>
        <dbReference type="ARBA" id="ARBA00022763"/>
    </source>
</evidence>
<evidence type="ECO:0000256" key="6">
    <source>
        <dbReference type="SAM" id="MobiDB-lite"/>
    </source>
</evidence>
<keyword evidence="9" id="KW-1185">Reference proteome</keyword>
<dbReference type="Gene3D" id="3.40.50.10190">
    <property type="entry name" value="BRCT domain"/>
    <property type="match status" value="2"/>
</dbReference>
<dbReference type="GO" id="GO:0003684">
    <property type="term" value="F:damaged DNA binding"/>
    <property type="evidence" value="ECO:0007669"/>
    <property type="project" value="InterPro"/>
</dbReference>
<feature type="region of interest" description="Disordered" evidence="6">
    <location>
        <begin position="178"/>
        <end position="272"/>
    </location>
</feature>
<dbReference type="Pfam" id="PF16589">
    <property type="entry name" value="BRCT_2"/>
    <property type="match status" value="1"/>
</dbReference>
<name>A0A7R9LAX5_9ACAR</name>
<dbReference type="SMART" id="SM00292">
    <property type="entry name" value="BRCT"/>
    <property type="match status" value="2"/>
</dbReference>
<proteinExistence type="predicted"/>
<dbReference type="GO" id="GO:0000012">
    <property type="term" value="P:single strand break repair"/>
    <property type="evidence" value="ECO:0007669"/>
    <property type="project" value="InterPro"/>
</dbReference>
<protein>
    <recommendedName>
        <fullName evidence="7">BRCT domain-containing protein</fullName>
    </recommendedName>
</protein>
<feature type="domain" description="BRCT" evidence="7">
    <location>
        <begin position="460"/>
        <end position="551"/>
    </location>
</feature>
<feature type="compositionally biased region" description="Low complexity" evidence="6">
    <location>
        <begin position="249"/>
        <end position="262"/>
    </location>
</feature>
<evidence type="ECO:0000256" key="2">
    <source>
        <dbReference type="ARBA" id="ARBA00022737"/>
    </source>
</evidence>
<dbReference type="InterPro" id="IPR008979">
    <property type="entry name" value="Galactose-bd-like_sf"/>
</dbReference>
<dbReference type="SUPFAM" id="SSF52113">
    <property type="entry name" value="BRCT domain"/>
    <property type="match status" value="2"/>
</dbReference>
<evidence type="ECO:0000259" key="7">
    <source>
        <dbReference type="PROSITE" id="PS50172"/>
    </source>
</evidence>
<dbReference type="Pfam" id="PF01834">
    <property type="entry name" value="XRCC1_N"/>
    <property type="match status" value="1"/>
</dbReference>
<dbReference type="AlphaFoldDB" id="A0A7R9LAX5"/>
<dbReference type="Pfam" id="PF00533">
    <property type="entry name" value="BRCT"/>
    <property type="match status" value="1"/>
</dbReference>
<dbReference type="SUPFAM" id="SSF49785">
    <property type="entry name" value="Galactose-binding domain-like"/>
    <property type="match status" value="1"/>
</dbReference>
<dbReference type="EMBL" id="CAJPVJ010000215">
    <property type="protein sequence ID" value="CAG2161725.1"/>
    <property type="molecule type" value="Genomic_DNA"/>
</dbReference>
<dbReference type="FunFam" id="2.60.120.260:FF:000025">
    <property type="entry name" value="DNA repair protein XRCC1 isoform X1"/>
    <property type="match status" value="1"/>
</dbReference>
<feature type="region of interest" description="Disordered" evidence="6">
    <location>
        <begin position="398"/>
        <end position="434"/>
    </location>
</feature>
<evidence type="ECO:0000256" key="5">
    <source>
        <dbReference type="ARBA" id="ARBA00023242"/>
    </source>
</evidence>
<dbReference type="InterPro" id="IPR002706">
    <property type="entry name" value="Xrcc1_N"/>
</dbReference>
<dbReference type="GO" id="GO:0006284">
    <property type="term" value="P:base-excision repair"/>
    <property type="evidence" value="ECO:0007669"/>
    <property type="project" value="InterPro"/>
</dbReference>
<dbReference type="InterPro" id="IPR045080">
    <property type="entry name" value="BRCT_XRCC1_rpt1"/>
</dbReference>
<dbReference type="CDD" id="cd17725">
    <property type="entry name" value="BRCT_XRCC1_rpt1"/>
    <property type="match status" value="1"/>
</dbReference>
<gene>
    <name evidence="8" type="ORF">ONB1V03_LOCUS1329</name>
</gene>
<dbReference type="PANTHER" id="PTHR11370:SF5">
    <property type="entry name" value="DNA REPAIR PROTEIN XRCC1"/>
    <property type="match status" value="1"/>
</dbReference>
<feature type="domain" description="BRCT" evidence="7">
    <location>
        <begin position="277"/>
        <end position="365"/>
    </location>
</feature>
<feature type="compositionally biased region" description="Acidic residues" evidence="6">
    <location>
        <begin position="425"/>
        <end position="434"/>
    </location>
</feature>
<dbReference type="PROSITE" id="PS50172">
    <property type="entry name" value="BRCT"/>
    <property type="match status" value="2"/>
</dbReference>
<dbReference type="FunFam" id="3.40.50.10190:FF:000008">
    <property type="entry name" value="X-ray repair cross complementing 1"/>
    <property type="match status" value="1"/>
</dbReference>
<dbReference type="EMBL" id="OC915040">
    <property type="protein sequence ID" value="CAD7638302.1"/>
    <property type="molecule type" value="Genomic_DNA"/>
</dbReference>
<comment type="subcellular location">
    <subcellularLocation>
        <location evidence="1">Nucleus</location>
    </subcellularLocation>
</comment>
<keyword evidence="5" id="KW-0539">Nucleus</keyword>
<keyword evidence="2" id="KW-0677">Repeat</keyword>
<dbReference type="Gene3D" id="2.60.120.260">
    <property type="entry name" value="Galactose-binding domain-like"/>
    <property type="match status" value="1"/>
</dbReference>
<keyword evidence="4" id="KW-0234">DNA repair</keyword>
<dbReference type="GO" id="GO:0006303">
    <property type="term" value="P:double-strand break repair via nonhomologous end joining"/>
    <property type="evidence" value="ECO:0007669"/>
    <property type="project" value="InterPro"/>
</dbReference>
<dbReference type="GO" id="GO:0005634">
    <property type="term" value="C:nucleus"/>
    <property type="evidence" value="ECO:0007669"/>
    <property type="project" value="UniProtKB-SubCell"/>
</dbReference>
<feature type="compositionally biased region" description="Low complexity" evidence="6">
    <location>
        <begin position="413"/>
        <end position="424"/>
    </location>
</feature>
<dbReference type="Proteomes" id="UP000728032">
    <property type="component" value="Unassembled WGS sequence"/>
</dbReference>
<sequence length="556" mass="63337">MPEIAFSKVSAFSSEDAANQLFANNLLKTKDFKSWKCRQWEDKSHVILETTDAYKVDNIEIGNDCSAFAEVLVSNTSAPNARFQVLLSTSSFMTPSDSKQLQNCHRIRCFPNDKLSPNARTEKWNRFKIVCTQPFNKDIPYGLAFIRFNTRAEEDEEMDVSSNLMALNTGPFRLRSHNTAEIPSRDEEADTSAGSLFRNRNNYTNSDPQKPSSLAATTGVSPPPKQPKVQNSVKPKQKTPQITSKQVLSSHSTTPSSSTTTSIKSPKRQWKPKTDVPFNQLMSKVVFALSGFVNPKRSDLRDKAIKMGAKYRPDWSQTCTHLICAFANTPKYNEVLAQKGRIVSEKWIEDTYNQKRLVYWRNYLLGKYRGPDSEESEDEEEVVVPKNRKRIQYIDDDEEEESQMKEVIGFAPNSSTNNNNNNESNDNDMNDEIYDMETDNESGAADNSNTKSDKTIDPKPTIDIFKERCFHLYGPFDEKEKQILTQHIISHNGKLETQLSSSVRYVVTNSDWNDDFDQACTENDSLIIVKPKWIYKCIENAKLIPPQAFTVSSNYD</sequence>
<accession>A0A7R9LAX5</accession>
<organism evidence="8">
    <name type="scientific">Oppiella nova</name>
    <dbReference type="NCBI Taxonomy" id="334625"/>
    <lineage>
        <taxon>Eukaryota</taxon>
        <taxon>Metazoa</taxon>
        <taxon>Ecdysozoa</taxon>
        <taxon>Arthropoda</taxon>
        <taxon>Chelicerata</taxon>
        <taxon>Arachnida</taxon>
        <taxon>Acari</taxon>
        <taxon>Acariformes</taxon>
        <taxon>Sarcoptiformes</taxon>
        <taxon>Oribatida</taxon>
        <taxon>Brachypylina</taxon>
        <taxon>Oppioidea</taxon>
        <taxon>Oppiidae</taxon>
        <taxon>Oppiella</taxon>
    </lineage>
</organism>
<evidence type="ECO:0000256" key="1">
    <source>
        <dbReference type="ARBA" id="ARBA00004123"/>
    </source>
</evidence>
<dbReference type="InterPro" id="IPR036420">
    <property type="entry name" value="BRCT_dom_sf"/>
</dbReference>